<dbReference type="Proteomes" id="UP001055247">
    <property type="component" value="Unassembled WGS sequence"/>
</dbReference>
<organism evidence="1 2">
    <name type="scientific">Methylobacterium hispanicum</name>
    <dbReference type="NCBI Taxonomy" id="270350"/>
    <lineage>
        <taxon>Bacteria</taxon>
        <taxon>Pseudomonadati</taxon>
        <taxon>Pseudomonadota</taxon>
        <taxon>Alphaproteobacteria</taxon>
        <taxon>Hyphomicrobiales</taxon>
        <taxon>Methylobacteriaceae</taxon>
        <taxon>Methylobacterium</taxon>
    </lineage>
</organism>
<name>A0AAV4ZH37_9HYPH</name>
<evidence type="ECO:0000313" key="2">
    <source>
        <dbReference type="Proteomes" id="UP001055247"/>
    </source>
</evidence>
<sequence length="351" mass="38785">MPMFEVPFAYTAQTVALGKRKLVPTTLMSSVMVEVASVSAEEAPLVLRWHRYNWGREDELQPPFDYRLHGGDLFLPVYYEYSGRPDHHVDLSEAVAAAGQGYRGKFNPLAAGEEFHRIPADARRRARDVDGIMTIRSSDEDEIAARIRGKAADLIAVDGLLFRRTQDAEPIYDLSNGHLKTVKLGSVKPDHRDVRTHFRVDQIPEVLEVLGAFEGQDEGSAEIDLDDPATYRGRFREFVEVFDAGVLRYQPDQGPKLLAYAASLVAREKDGIADAPVATMVAYAAVRDAVKAGVAADEICSLLEHYAEVLAAGAAADGPHWRQRQIVAETTTYRMSPINEREPAADAGPRP</sequence>
<keyword evidence="2" id="KW-1185">Reference proteome</keyword>
<dbReference type="AlphaFoldDB" id="A0AAV4ZH37"/>
<evidence type="ECO:0000313" key="1">
    <source>
        <dbReference type="EMBL" id="GJD87697.1"/>
    </source>
</evidence>
<reference evidence="1" key="2">
    <citation type="submission" date="2021-08" db="EMBL/GenBank/DDBJ databases">
        <authorList>
            <person name="Tani A."/>
            <person name="Ola A."/>
            <person name="Ogura Y."/>
            <person name="Katsura K."/>
            <person name="Hayashi T."/>
        </authorList>
    </citation>
    <scope>NUCLEOTIDE SEQUENCE</scope>
    <source>
        <strain evidence="1">DSM 16372</strain>
    </source>
</reference>
<gene>
    <name evidence="1" type="ORF">BHAOGJBA_1202</name>
</gene>
<proteinExistence type="predicted"/>
<protein>
    <submittedName>
        <fullName evidence="1">Uncharacterized protein</fullName>
    </submittedName>
</protein>
<accession>A0AAV4ZH37</accession>
<dbReference type="EMBL" id="BPQO01000004">
    <property type="protein sequence ID" value="GJD87697.1"/>
    <property type="molecule type" value="Genomic_DNA"/>
</dbReference>
<reference evidence="1" key="1">
    <citation type="journal article" date="2016" name="Front. Microbiol.">
        <title>Genome Sequence of the Piezophilic, Mesophilic Sulfate-Reducing Bacterium Desulfovibrio indicus J2T.</title>
        <authorList>
            <person name="Cao J."/>
            <person name="Maignien L."/>
            <person name="Shao Z."/>
            <person name="Alain K."/>
            <person name="Jebbar M."/>
        </authorList>
    </citation>
    <scope>NUCLEOTIDE SEQUENCE</scope>
    <source>
        <strain evidence="1">DSM 16372</strain>
    </source>
</reference>
<comment type="caution">
    <text evidence="1">The sequence shown here is derived from an EMBL/GenBank/DDBJ whole genome shotgun (WGS) entry which is preliminary data.</text>
</comment>